<name>A0A150WV37_BDEBC</name>
<dbReference type="RefSeq" id="WP_063242792.1">
    <property type="nucleotide sequence ID" value="NZ_CP168967.1"/>
</dbReference>
<feature type="transmembrane region" description="Helical" evidence="1">
    <location>
        <begin position="35"/>
        <end position="55"/>
    </location>
</feature>
<reference evidence="2 3" key="1">
    <citation type="submission" date="2016-03" db="EMBL/GenBank/DDBJ databases">
        <authorList>
            <person name="Ploux O."/>
        </authorList>
    </citation>
    <scope>NUCLEOTIDE SEQUENCE [LARGE SCALE GENOMIC DNA]</scope>
    <source>
        <strain evidence="2 3">BER2</strain>
    </source>
</reference>
<evidence type="ECO:0000313" key="2">
    <source>
        <dbReference type="EMBL" id="KYG70313.1"/>
    </source>
</evidence>
<evidence type="ECO:0000256" key="1">
    <source>
        <dbReference type="SAM" id="Phobius"/>
    </source>
</evidence>
<dbReference type="OrthoDB" id="5293828at2"/>
<organism evidence="2 3">
    <name type="scientific">Bdellovibrio bacteriovorus</name>
    <dbReference type="NCBI Taxonomy" id="959"/>
    <lineage>
        <taxon>Bacteria</taxon>
        <taxon>Pseudomonadati</taxon>
        <taxon>Bdellovibrionota</taxon>
        <taxon>Bdellovibrionia</taxon>
        <taxon>Bdellovibrionales</taxon>
        <taxon>Pseudobdellovibrionaceae</taxon>
        <taxon>Bdellovibrio</taxon>
    </lineage>
</organism>
<dbReference type="EMBL" id="LUKF01000002">
    <property type="protein sequence ID" value="KYG70313.1"/>
    <property type="molecule type" value="Genomic_DNA"/>
</dbReference>
<comment type="caution">
    <text evidence="2">The sequence shown here is derived from an EMBL/GenBank/DDBJ whole genome shotgun (WGS) entry which is preliminary data.</text>
</comment>
<proteinExistence type="predicted"/>
<accession>A0A150WV37</accession>
<evidence type="ECO:0000313" key="3">
    <source>
        <dbReference type="Proteomes" id="UP000075391"/>
    </source>
</evidence>
<keyword evidence="1" id="KW-0812">Transmembrane</keyword>
<keyword evidence="1" id="KW-0472">Membrane</keyword>
<dbReference type="AlphaFoldDB" id="A0A150WV37"/>
<keyword evidence="1" id="KW-1133">Transmembrane helix</keyword>
<protein>
    <submittedName>
        <fullName evidence="2">Uncharacterized protein</fullName>
    </submittedName>
</protein>
<gene>
    <name evidence="2" type="ORF">AZI85_14325</name>
</gene>
<dbReference type="Proteomes" id="UP000075391">
    <property type="component" value="Unassembled WGS sequence"/>
</dbReference>
<sequence length="153" mass="17162">MLETIIYCLILIACLLLMFFKPISKYTLSSRYIDYGIGTVVLIILFIVVIATYVSPAMIEEDLAKEPCGSATPQGVCYSLDHGLCQSLWQKARGDCQIEMSDIIKSRPTGLIGPGLNRCSARKMDKAIRYNRAKTESAYCKAYFKYIEEVNGH</sequence>
<feature type="transmembrane region" description="Helical" evidence="1">
    <location>
        <begin position="5"/>
        <end position="23"/>
    </location>
</feature>